<dbReference type="Pfam" id="PF01730">
    <property type="entry name" value="UreF"/>
    <property type="match status" value="1"/>
</dbReference>
<protein>
    <recommendedName>
        <fullName evidence="3">Urease accessory protein UreF</fullName>
    </recommendedName>
</protein>
<sequence>MARSSYCGNCRMMTSLQQMRLLQLSSASLPVGSFTYSQGLEWAVEAGWVTSVGQFREWQINSIEQSLILQDLPLLLRLYHASRRGDLNAFESWSQYLLACRETLELRNEETQRGEAMVRILQGIEMILPEAWYNALLRSQIAGLAWAGSVWKIPAEPLMLSQAWSNLESMVMAGVKLVPFGQTAAQQLLFKLSEYIASRLPAVMKVGDEELGSSLPIVAISSALHETQHTRLFRS</sequence>
<dbReference type="GO" id="GO:0016151">
    <property type="term" value="F:nickel cation binding"/>
    <property type="evidence" value="ECO:0007669"/>
    <property type="project" value="UniProtKB-UniRule"/>
</dbReference>
<keyword evidence="1 3" id="KW-0996">Nickel insertion</keyword>
<keyword evidence="5" id="KW-1185">Reference proteome</keyword>
<proteinExistence type="inferred from homology"/>
<organism evidence="4 5">
    <name type="scientific">Candidatus Erwinia dacicola</name>
    <dbReference type="NCBI Taxonomy" id="252393"/>
    <lineage>
        <taxon>Bacteria</taxon>
        <taxon>Pseudomonadati</taxon>
        <taxon>Pseudomonadota</taxon>
        <taxon>Gammaproteobacteria</taxon>
        <taxon>Enterobacterales</taxon>
        <taxon>Erwiniaceae</taxon>
        <taxon>Erwinia</taxon>
    </lineage>
</organism>
<dbReference type="GO" id="GO:0005737">
    <property type="term" value="C:cytoplasm"/>
    <property type="evidence" value="ECO:0007669"/>
    <property type="project" value="UniProtKB-SubCell"/>
</dbReference>
<comment type="subcellular location">
    <subcellularLocation>
        <location evidence="3">Cytoplasm</location>
    </subcellularLocation>
</comment>
<name>A0A328TUU0_9GAMM</name>
<comment type="similarity">
    <text evidence="3">Belongs to the UreF family.</text>
</comment>
<dbReference type="InterPro" id="IPR038277">
    <property type="entry name" value="UreF_sf"/>
</dbReference>
<evidence type="ECO:0000313" key="4">
    <source>
        <dbReference type="EMBL" id="RAP71596.1"/>
    </source>
</evidence>
<evidence type="ECO:0000256" key="1">
    <source>
        <dbReference type="ARBA" id="ARBA00022988"/>
    </source>
</evidence>
<dbReference type="InterPro" id="IPR002639">
    <property type="entry name" value="UreF"/>
</dbReference>
<dbReference type="EMBL" id="LJAM02000124">
    <property type="protein sequence ID" value="RAP71596.1"/>
    <property type="molecule type" value="Genomic_DNA"/>
</dbReference>
<keyword evidence="3" id="KW-0963">Cytoplasm</keyword>
<evidence type="ECO:0000256" key="2">
    <source>
        <dbReference type="ARBA" id="ARBA00023186"/>
    </source>
</evidence>
<dbReference type="PANTHER" id="PTHR33620">
    <property type="entry name" value="UREASE ACCESSORY PROTEIN F"/>
    <property type="match status" value="1"/>
</dbReference>
<gene>
    <name evidence="3 4" type="primary">ureF</name>
    <name evidence="4" type="ORF">ACZ87_01589</name>
</gene>
<keyword evidence="2 3" id="KW-0143">Chaperone</keyword>
<comment type="caution">
    <text evidence="4">The sequence shown here is derived from an EMBL/GenBank/DDBJ whole genome shotgun (WGS) entry which is preliminary data.</text>
</comment>
<accession>A0A328TUU0</accession>
<dbReference type="Gene3D" id="1.10.4190.10">
    <property type="entry name" value="Urease accessory protein UreF"/>
    <property type="match status" value="1"/>
</dbReference>
<dbReference type="PANTHER" id="PTHR33620:SF1">
    <property type="entry name" value="UREASE ACCESSORY PROTEIN F"/>
    <property type="match status" value="1"/>
</dbReference>
<dbReference type="AlphaFoldDB" id="A0A328TUU0"/>
<evidence type="ECO:0000313" key="5">
    <source>
        <dbReference type="Proteomes" id="UP000244334"/>
    </source>
</evidence>
<comment type="function">
    <text evidence="3">Required for maturation of urease via the functional incorporation of the urease nickel metallocenter.</text>
</comment>
<dbReference type="HAMAP" id="MF_01385">
    <property type="entry name" value="UreF"/>
    <property type="match status" value="1"/>
</dbReference>
<dbReference type="Proteomes" id="UP000244334">
    <property type="component" value="Unassembled WGS sequence"/>
</dbReference>
<dbReference type="PIRSF" id="PIRSF009467">
    <property type="entry name" value="Ureas_acces_UreF"/>
    <property type="match status" value="1"/>
</dbReference>
<evidence type="ECO:0000256" key="3">
    <source>
        <dbReference type="HAMAP-Rule" id="MF_01385"/>
    </source>
</evidence>
<comment type="subunit">
    <text evidence="3">UreD, UreF and UreG form a complex that acts as a GTP-hydrolysis-dependent molecular chaperone, activating the urease apoprotein by helping to assemble the nickel containing metallocenter of UreC. The UreE protein probably delivers the nickel.</text>
</comment>
<reference evidence="4" key="1">
    <citation type="submission" date="2018-04" db="EMBL/GenBank/DDBJ databases">
        <title>Genomes of the Obligate Erwinia dacicola and Facultative Enterobacter sp. OLF Endosymbionts of the Olive Fruit fly, Bactrocera oleae.</title>
        <authorList>
            <person name="Estes A.M."/>
            <person name="Hearn D.J."/>
            <person name="Agarwal S."/>
            <person name="Pierson E.A."/>
            <person name="Dunning-Hotopp J.C."/>
        </authorList>
    </citation>
    <scope>NUCLEOTIDE SEQUENCE [LARGE SCALE GENOMIC DNA]</scope>
    <source>
        <strain evidence="4">Oroville</strain>
    </source>
</reference>